<dbReference type="PROSITE" id="PS50181">
    <property type="entry name" value="FBOX"/>
    <property type="match status" value="1"/>
</dbReference>
<evidence type="ECO:0000313" key="4">
    <source>
        <dbReference type="Proteomes" id="UP001318860"/>
    </source>
</evidence>
<dbReference type="Gene3D" id="1.20.1280.50">
    <property type="match status" value="2"/>
</dbReference>
<dbReference type="SUPFAM" id="SSF81383">
    <property type="entry name" value="F-box domain"/>
    <property type="match status" value="2"/>
</dbReference>
<feature type="domain" description="F-box" evidence="2">
    <location>
        <begin position="401"/>
        <end position="448"/>
    </location>
</feature>
<gene>
    <name evidence="3" type="ORF">DH2020_017648</name>
</gene>
<feature type="compositionally biased region" description="Basic residues" evidence="1">
    <location>
        <begin position="377"/>
        <end position="390"/>
    </location>
</feature>
<feature type="region of interest" description="Disordered" evidence="1">
    <location>
        <begin position="373"/>
        <end position="405"/>
    </location>
</feature>
<evidence type="ECO:0000313" key="3">
    <source>
        <dbReference type="EMBL" id="KAK6150123.1"/>
    </source>
</evidence>
<feature type="compositionally biased region" description="Basic residues" evidence="1">
    <location>
        <begin position="1"/>
        <end position="19"/>
    </location>
</feature>
<proteinExistence type="predicted"/>
<evidence type="ECO:0000256" key="1">
    <source>
        <dbReference type="SAM" id="MobiDB-lite"/>
    </source>
</evidence>
<accession>A0ABR0WT62</accession>
<dbReference type="InterPro" id="IPR001611">
    <property type="entry name" value="Leu-rich_rpt"/>
</dbReference>
<dbReference type="Pfam" id="PF13516">
    <property type="entry name" value="LRR_6"/>
    <property type="match status" value="5"/>
</dbReference>
<dbReference type="PANTHER" id="PTHR38926">
    <property type="entry name" value="F-BOX DOMAIN CONTAINING PROTEIN, EXPRESSED"/>
    <property type="match status" value="1"/>
</dbReference>
<dbReference type="SMART" id="SM00256">
    <property type="entry name" value="FBOX"/>
    <property type="match status" value="2"/>
</dbReference>
<dbReference type="InterPro" id="IPR006553">
    <property type="entry name" value="Leu-rich_rpt_Cys-con_subtyp"/>
</dbReference>
<dbReference type="InterPro" id="IPR001810">
    <property type="entry name" value="F-box_dom"/>
</dbReference>
<protein>
    <recommendedName>
        <fullName evidence="2">F-box domain-containing protein</fullName>
    </recommendedName>
</protein>
<dbReference type="SUPFAM" id="SSF52058">
    <property type="entry name" value="L domain-like"/>
    <property type="match status" value="1"/>
</dbReference>
<dbReference type="PANTHER" id="PTHR38926:SF82">
    <property type="entry name" value="F-BOX DOMAIN-CONTAINING PROTEIN"/>
    <property type="match status" value="1"/>
</dbReference>
<dbReference type="SMART" id="SM00367">
    <property type="entry name" value="LRR_CC"/>
    <property type="match status" value="7"/>
</dbReference>
<keyword evidence="4" id="KW-1185">Reference proteome</keyword>
<dbReference type="CDD" id="cd22164">
    <property type="entry name" value="F-box_AtSKIP19-like"/>
    <property type="match status" value="2"/>
</dbReference>
<dbReference type="Gene3D" id="3.80.10.10">
    <property type="entry name" value="Ribonuclease Inhibitor"/>
    <property type="match status" value="2"/>
</dbReference>
<evidence type="ECO:0000259" key="2">
    <source>
        <dbReference type="PROSITE" id="PS50181"/>
    </source>
</evidence>
<dbReference type="Pfam" id="PF12937">
    <property type="entry name" value="F-box-like"/>
    <property type="match status" value="2"/>
</dbReference>
<sequence length="700" mass="80799">MGGRRGRKKFQYRRPKGKKNTPAEDSSSSCPPWIELPRDVTANILHRLGAVEILQNAQKVCTTWRRVCQEPSLLRVIDMKIPDDGREIYCDLDNTCRRAVDRSQGQLIDINIEYYGTDELLHYISSRSSHLKRLRFACCDGISGEGLTAAVKNFPHLEELHLFFMPSIHPVCIETISISCPMLKSFTFNTRGYRFPLVEIDNRYAVAVAGNMPNLRHLRLFGNRLNNEGLQAILDGCPHLESLDLRQCFSVDLRGDLGKRCSQQINDLRRPDDSTADYEWDAEIYDDEDDEDHGSLYDNYDPYDDSDIYSYENYDDYTNPFNDLDFPDNLVWYLDRDDLDYLYRELDGGGSSFLKDSNGRFRCPLELHLDKNGGKEGRKKFQYRRPKGKKNTPAEDSSSSGPPWIELPRDLTANILHRLGAVDILQNAQKVCTTWRRVCQEPSLWRVIDMKVPDDGRIYRDYDIMYRRAVDRSQGQLIDINIEFYGTDELLHYISNRSSHLKCLRLACCDGISGEDLTAAVKNFPHLEELHLFFMLSIRPVDIETIGISCPMLKSFTFNTNRGYRFPLVEIDNGYAVAVAGNMPNLRHLRLFGNRLNNEGVQAILDGCPHLESLDLRWCFGVYLRGELGKRCSQQIKDLRRPDDSTADYEWGAQIYDDEDDGSLYTMIIDLYDDSDIYSYENYDDYTNPFNDLDFPDNLV</sequence>
<dbReference type="InterPro" id="IPR032675">
    <property type="entry name" value="LRR_dom_sf"/>
</dbReference>
<reference evidence="3 4" key="1">
    <citation type="journal article" date="2021" name="Comput. Struct. Biotechnol. J.">
        <title>De novo genome assembly of the potent medicinal plant Rehmannia glutinosa using nanopore technology.</title>
        <authorList>
            <person name="Ma L."/>
            <person name="Dong C."/>
            <person name="Song C."/>
            <person name="Wang X."/>
            <person name="Zheng X."/>
            <person name="Niu Y."/>
            <person name="Chen S."/>
            <person name="Feng W."/>
        </authorList>
    </citation>
    <scope>NUCLEOTIDE SEQUENCE [LARGE SCALE GENOMIC DNA]</scope>
    <source>
        <strain evidence="3">DH-2019</strain>
    </source>
</reference>
<name>A0ABR0WT62_REHGL</name>
<dbReference type="Proteomes" id="UP001318860">
    <property type="component" value="Unassembled WGS sequence"/>
</dbReference>
<dbReference type="InterPro" id="IPR036047">
    <property type="entry name" value="F-box-like_dom_sf"/>
</dbReference>
<dbReference type="EMBL" id="JABTTQ020000009">
    <property type="protein sequence ID" value="KAK6150123.1"/>
    <property type="molecule type" value="Genomic_DNA"/>
</dbReference>
<feature type="region of interest" description="Disordered" evidence="1">
    <location>
        <begin position="1"/>
        <end position="30"/>
    </location>
</feature>
<comment type="caution">
    <text evidence="3">The sequence shown here is derived from an EMBL/GenBank/DDBJ whole genome shotgun (WGS) entry which is preliminary data.</text>
</comment>
<organism evidence="3 4">
    <name type="scientific">Rehmannia glutinosa</name>
    <name type="common">Chinese foxglove</name>
    <dbReference type="NCBI Taxonomy" id="99300"/>
    <lineage>
        <taxon>Eukaryota</taxon>
        <taxon>Viridiplantae</taxon>
        <taxon>Streptophyta</taxon>
        <taxon>Embryophyta</taxon>
        <taxon>Tracheophyta</taxon>
        <taxon>Spermatophyta</taxon>
        <taxon>Magnoliopsida</taxon>
        <taxon>eudicotyledons</taxon>
        <taxon>Gunneridae</taxon>
        <taxon>Pentapetalae</taxon>
        <taxon>asterids</taxon>
        <taxon>lamiids</taxon>
        <taxon>Lamiales</taxon>
        <taxon>Orobanchaceae</taxon>
        <taxon>Rehmannieae</taxon>
        <taxon>Rehmannia</taxon>
    </lineage>
</organism>